<feature type="chain" id="PRO_5036975186" description="Lipoprotein" evidence="1">
    <location>
        <begin position="20"/>
        <end position="217"/>
    </location>
</feature>
<accession>A0A936ZQB2</accession>
<dbReference type="PROSITE" id="PS51257">
    <property type="entry name" value="PROKAR_LIPOPROTEIN"/>
    <property type="match status" value="1"/>
</dbReference>
<dbReference type="EMBL" id="JAERQJ010000001">
    <property type="protein sequence ID" value="MBL0682342.1"/>
    <property type="molecule type" value="Genomic_DNA"/>
</dbReference>
<evidence type="ECO:0000256" key="1">
    <source>
        <dbReference type="SAM" id="SignalP"/>
    </source>
</evidence>
<protein>
    <recommendedName>
        <fullName evidence="4">Lipoprotein</fullName>
    </recommendedName>
</protein>
<evidence type="ECO:0000313" key="3">
    <source>
        <dbReference type="Proteomes" id="UP000651057"/>
    </source>
</evidence>
<organism evidence="2 3">
    <name type="scientific">Aquimarina mytili</name>
    <dbReference type="NCBI Taxonomy" id="874423"/>
    <lineage>
        <taxon>Bacteria</taxon>
        <taxon>Pseudomonadati</taxon>
        <taxon>Bacteroidota</taxon>
        <taxon>Flavobacteriia</taxon>
        <taxon>Flavobacteriales</taxon>
        <taxon>Flavobacteriaceae</taxon>
        <taxon>Aquimarina</taxon>
    </lineage>
</organism>
<comment type="caution">
    <text evidence="2">The sequence shown here is derived from an EMBL/GenBank/DDBJ whole genome shotgun (WGS) entry which is preliminary data.</text>
</comment>
<reference evidence="2" key="1">
    <citation type="submission" date="2021-01" db="EMBL/GenBank/DDBJ databases">
        <authorList>
            <person name="Zhong Y.L."/>
        </authorList>
    </citation>
    <scope>NUCLEOTIDE SEQUENCE</scope>
    <source>
        <strain evidence="2">KCTC 23302</strain>
    </source>
</reference>
<dbReference type="AlphaFoldDB" id="A0A936ZQB2"/>
<sequence length="217" mass="24591">MNKYVSILCLALLFTSCGASEVIDSWKSDNFQNIKGNKILVIAKTPDPIVQKTYEKAIVSKLQGQHIDAIGMHRIFPDIEDKEQRTTEEVEQILRMFKDKKIEGLLITSLKQTIETNSSSKPERGKIQIENKRKGSFTIEAYDNLTDLPDLDKLDFDTSKGSKNIAITYILESITYDLTLEKDQQLVNVCLLDVVDPDAADQVLNAFVKMISDQFKK</sequence>
<dbReference type="Proteomes" id="UP000651057">
    <property type="component" value="Unassembled WGS sequence"/>
</dbReference>
<evidence type="ECO:0008006" key="4">
    <source>
        <dbReference type="Google" id="ProtNLM"/>
    </source>
</evidence>
<name>A0A936ZQB2_9FLAO</name>
<feature type="signal peptide" evidence="1">
    <location>
        <begin position="1"/>
        <end position="19"/>
    </location>
</feature>
<evidence type="ECO:0000313" key="2">
    <source>
        <dbReference type="EMBL" id="MBL0682342.1"/>
    </source>
</evidence>
<keyword evidence="1" id="KW-0732">Signal</keyword>
<proteinExistence type="predicted"/>
<gene>
    <name evidence="2" type="ORF">JJQ60_02325</name>
</gene>
<keyword evidence="3" id="KW-1185">Reference proteome</keyword>
<dbReference type="RefSeq" id="WP_201916324.1">
    <property type="nucleotide sequence ID" value="NZ_BAABAX010000001.1"/>
</dbReference>